<dbReference type="InterPro" id="IPR041657">
    <property type="entry name" value="HTH_17"/>
</dbReference>
<dbReference type="Pfam" id="PF12728">
    <property type="entry name" value="HTH_17"/>
    <property type="match status" value="1"/>
</dbReference>
<dbReference type="EMBL" id="JAERRK010000020">
    <property type="protein sequence ID" value="MBL1086039.1"/>
    <property type="molecule type" value="Genomic_DNA"/>
</dbReference>
<dbReference type="SUPFAM" id="SSF46955">
    <property type="entry name" value="Putative DNA-binding domain"/>
    <property type="match status" value="1"/>
</dbReference>
<dbReference type="InterPro" id="IPR009061">
    <property type="entry name" value="DNA-bd_dom_put_sf"/>
</dbReference>
<accession>A0A937EQ87</accession>
<dbReference type="RefSeq" id="WP_201842064.1">
    <property type="nucleotide sequence ID" value="NZ_JAERRK010000020.1"/>
</dbReference>
<evidence type="ECO:0000313" key="2">
    <source>
        <dbReference type="EMBL" id="MBL1086039.1"/>
    </source>
</evidence>
<organism evidence="2 3">
    <name type="scientific">Streptomyces actinomycinicus</name>
    <dbReference type="NCBI Taxonomy" id="1695166"/>
    <lineage>
        <taxon>Bacteria</taxon>
        <taxon>Bacillati</taxon>
        <taxon>Actinomycetota</taxon>
        <taxon>Actinomycetes</taxon>
        <taxon>Kitasatosporales</taxon>
        <taxon>Streptomycetaceae</taxon>
        <taxon>Streptomyces</taxon>
    </lineage>
</organism>
<dbReference type="Gene3D" id="1.10.1660.10">
    <property type="match status" value="1"/>
</dbReference>
<dbReference type="Proteomes" id="UP000661858">
    <property type="component" value="Unassembled WGS sequence"/>
</dbReference>
<name>A0A937EQ87_9ACTN</name>
<protein>
    <submittedName>
        <fullName evidence="2">Excisionase family DNA-binding protein</fullName>
    </submittedName>
</protein>
<dbReference type="InterPro" id="IPR010093">
    <property type="entry name" value="SinI_DNA-bd"/>
</dbReference>
<feature type="non-terminal residue" evidence="2">
    <location>
        <position position="53"/>
    </location>
</feature>
<sequence>MHAYRIGDAAALLGVSAGTVRRLVDSGKLTAERDGLGRRSAASRLKSWSWSPV</sequence>
<keyword evidence="3" id="KW-1185">Reference proteome</keyword>
<dbReference type="NCBIfam" id="TIGR01764">
    <property type="entry name" value="excise"/>
    <property type="match status" value="1"/>
</dbReference>
<feature type="domain" description="Helix-turn-helix" evidence="1">
    <location>
        <begin position="4"/>
        <end position="39"/>
    </location>
</feature>
<keyword evidence="2" id="KW-0238">DNA-binding</keyword>
<dbReference type="AlphaFoldDB" id="A0A937EQ87"/>
<gene>
    <name evidence="2" type="ORF">JK359_29430</name>
</gene>
<reference evidence="2" key="1">
    <citation type="submission" date="2021-01" db="EMBL/GenBank/DDBJ databases">
        <title>WGS of actinomycetes isolated from Thailand.</title>
        <authorList>
            <person name="Thawai C."/>
        </authorList>
    </citation>
    <scope>NUCLEOTIDE SEQUENCE</scope>
    <source>
        <strain evidence="2">RCU-197</strain>
    </source>
</reference>
<dbReference type="GO" id="GO:0003677">
    <property type="term" value="F:DNA binding"/>
    <property type="evidence" value="ECO:0007669"/>
    <property type="project" value="UniProtKB-KW"/>
</dbReference>
<evidence type="ECO:0000313" key="3">
    <source>
        <dbReference type="Proteomes" id="UP000661858"/>
    </source>
</evidence>
<evidence type="ECO:0000259" key="1">
    <source>
        <dbReference type="Pfam" id="PF12728"/>
    </source>
</evidence>
<comment type="caution">
    <text evidence="2">The sequence shown here is derived from an EMBL/GenBank/DDBJ whole genome shotgun (WGS) entry which is preliminary data.</text>
</comment>
<proteinExistence type="predicted"/>